<comment type="caution">
    <text evidence="4">The sequence shown here is derived from an EMBL/GenBank/DDBJ whole genome shotgun (WGS) entry which is preliminary data.</text>
</comment>
<feature type="chain" id="PRO_5047535101" evidence="1">
    <location>
        <begin position="21"/>
        <end position="1678"/>
    </location>
</feature>
<name>A0ABU7I792_9SPHI</name>
<accession>A0ABU7I792</accession>
<dbReference type="RefSeq" id="WP_330107579.1">
    <property type="nucleotide sequence ID" value="NZ_JAZDQT010000001.1"/>
</dbReference>
<feature type="domain" description="MBG" evidence="3">
    <location>
        <begin position="1279"/>
        <end position="1348"/>
    </location>
</feature>
<dbReference type="InterPro" id="IPR041248">
    <property type="entry name" value="YDG"/>
</dbReference>
<organism evidence="4 5">
    <name type="scientific">Pedobacter albus</name>
    <dbReference type="NCBI Taxonomy" id="3113905"/>
    <lineage>
        <taxon>Bacteria</taxon>
        <taxon>Pseudomonadati</taxon>
        <taxon>Bacteroidota</taxon>
        <taxon>Sphingobacteriia</taxon>
        <taxon>Sphingobacteriales</taxon>
        <taxon>Sphingobacteriaceae</taxon>
        <taxon>Pedobacter</taxon>
    </lineage>
</organism>
<dbReference type="InterPro" id="IPR026341">
    <property type="entry name" value="T9SS_type_B"/>
</dbReference>
<feature type="domain" description="MBG" evidence="3">
    <location>
        <begin position="1121"/>
        <end position="1198"/>
    </location>
</feature>
<dbReference type="EMBL" id="JAZDQT010000001">
    <property type="protein sequence ID" value="MEE1945232.1"/>
    <property type="molecule type" value="Genomic_DNA"/>
</dbReference>
<dbReference type="InterPro" id="IPR013783">
    <property type="entry name" value="Ig-like_fold"/>
</dbReference>
<dbReference type="InterPro" id="IPR037160">
    <property type="entry name" value="DNA_Pol_thumb_sf"/>
</dbReference>
<dbReference type="Gene3D" id="3.30.160.710">
    <property type="match status" value="2"/>
</dbReference>
<dbReference type="Gene3D" id="2.60.40.10">
    <property type="entry name" value="Immunoglobulins"/>
    <property type="match status" value="1"/>
</dbReference>
<dbReference type="SUPFAM" id="SSF51126">
    <property type="entry name" value="Pectin lyase-like"/>
    <property type="match status" value="1"/>
</dbReference>
<dbReference type="NCBIfam" id="TIGR01965">
    <property type="entry name" value="VCBS_repeat"/>
    <property type="match status" value="1"/>
</dbReference>
<dbReference type="InterPro" id="IPR035986">
    <property type="entry name" value="PKD_dom_sf"/>
</dbReference>
<dbReference type="SUPFAM" id="SSF49299">
    <property type="entry name" value="PKD domain"/>
    <property type="match status" value="1"/>
</dbReference>
<evidence type="ECO:0000256" key="1">
    <source>
        <dbReference type="SAM" id="SignalP"/>
    </source>
</evidence>
<keyword evidence="1" id="KW-0732">Signal</keyword>
<dbReference type="InterPro" id="IPR059226">
    <property type="entry name" value="Choice_anch_Q_dom"/>
</dbReference>
<dbReference type="Gene3D" id="3.30.210.10">
    <property type="entry name" value="DNA polymerase, thumb domain"/>
    <property type="match status" value="3"/>
</dbReference>
<proteinExistence type="predicted"/>
<feature type="domain" description="MBG" evidence="3">
    <location>
        <begin position="1354"/>
        <end position="1422"/>
    </location>
</feature>
<feature type="domain" description="MBG" evidence="3">
    <location>
        <begin position="1204"/>
        <end position="1273"/>
    </location>
</feature>
<dbReference type="InterPro" id="IPR041286">
    <property type="entry name" value="MBG_2"/>
</dbReference>
<evidence type="ECO:0000259" key="2">
    <source>
        <dbReference type="Pfam" id="PF18657"/>
    </source>
</evidence>
<feature type="signal peptide" evidence="1">
    <location>
        <begin position="1"/>
        <end position="20"/>
    </location>
</feature>
<dbReference type="Pfam" id="PF18676">
    <property type="entry name" value="MBG_2"/>
    <property type="match status" value="7"/>
</dbReference>
<dbReference type="SUPFAM" id="SSF49373">
    <property type="entry name" value="Invasin/intimin cell-adhesion fragments"/>
    <property type="match status" value="2"/>
</dbReference>
<evidence type="ECO:0000313" key="4">
    <source>
        <dbReference type="EMBL" id="MEE1945232.1"/>
    </source>
</evidence>
<dbReference type="InterPro" id="IPR008964">
    <property type="entry name" value="Invasin/intimin_cell_adhesion"/>
</dbReference>
<feature type="domain" description="MBG" evidence="3">
    <location>
        <begin position="775"/>
        <end position="852"/>
    </location>
</feature>
<reference evidence="4 5" key="1">
    <citation type="submission" date="2024-01" db="EMBL/GenBank/DDBJ databases">
        <title>Pedobacter sp. nov., isolated from fresh soil.</title>
        <authorList>
            <person name="Le N.T.T."/>
        </authorList>
    </citation>
    <scope>NUCLEOTIDE SEQUENCE [LARGE SCALE GENOMIC DNA]</scope>
    <source>
        <strain evidence="4 5">KR3-3</strain>
    </source>
</reference>
<evidence type="ECO:0000313" key="5">
    <source>
        <dbReference type="Proteomes" id="UP001336835"/>
    </source>
</evidence>
<dbReference type="Pfam" id="PF13585">
    <property type="entry name" value="CHU_C"/>
    <property type="match status" value="1"/>
</dbReference>
<gene>
    <name evidence="4" type="ORF">VRU48_08940</name>
</gene>
<feature type="domain" description="MBG" evidence="3">
    <location>
        <begin position="1429"/>
        <end position="1504"/>
    </location>
</feature>
<dbReference type="NCBIfam" id="TIGR04131">
    <property type="entry name" value="Bac_Flav_CTERM"/>
    <property type="match status" value="1"/>
</dbReference>
<keyword evidence="5" id="KW-1185">Reference proteome</keyword>
<feature type="domain" description="MBG" evidence="3">
    <location>
        <begin position="948"/>
        <end position="1025"/>
    </location>
</feature>
<sequence>MKKALQLVLLSLFFQLSAAAQNVKITQNGLNPSIATQWENVATELGYNVSTVPRSILDDNSFFSTTDILIISGGTDSYTVAQLNVVKDFLASGKSVYLQGEYLTTYSNNQFFSQIIASYGDSFTWTGTVDGQLGGANMTIVGSLSYLNNSITSLPYFWYGATGVSTSTRLIPFVYNGTQPLGWMYNPVNASYGRLMLITDQDWIGNVGLYPAVANLMKNILYHLKNKTEGDMNYTPPVVPTNGIVYVKKGGTGWGKSWTGSLPELADALRAAKRNTNIKEIWVAGGTYKPLYSPEDGANFGTNKGSDNAFLMAKDVKIYGGFAGAETQLGQRDWRLNPTVLSGEIQDDANMTNNVYHVVIAAGDVGSATLDGFTVTQGAAYNGTANLTVNGASLEKRFAGGIYNSNSSPLIKNCIITNNSGYFASGFGSKDGSPVLVNTLISKNKNIYNSYSNAFSISSGSPKLINVSIVGNEGTFPILSSGAGELYNSIVWGNTVFGSAPSLSNMTIKNSFVQKEAIGGTGLGADPQFVDAATGNFSLQASSPAIGAGDNSLYTGNLNTDKDLLGNPRLTGTQIDLGAYESLVQNQTITTSNIAKTYGDVAFEPGATASSGLTVTYVSADNSIAEAFQDAADANKWKLKIKKAGTVNITASQAGNGAFSPAPDAIFSLTINQKPVTVSLKSSAVFTKVYDAGTAGIMQATDLMLANGDVVNGDDVQLSLSSATAQYDTKDVGTAKTITLPIASVVLAGAQAGNYKVANISDLSNATAAITPKPLTITANNFSKVYDGFGYSGGNGVSYSAFALGEDPTVLSGTLAYGGTSQGAINTGNYVIVPSGLSSPNYTISYANGQLTISLNNVNVLTFNAQTTGSTLAKTYGDADINASAIASSGLTATYQSSNPAVATVNASGQVSLLQTGTATITVNQAGDANYGAASPIAFQVQVAKKLLTVTANDFSKTYDGVAYTGGNGVSYNGFANGETSSVLGGTLVYGGTSQGALNTGNYSITPSGLTSTNYDFDYKNGTLSIIQSGANVITFNSQVAGATQQLTYGNAAIDASAIASSGLSVSYASNNPAVASVNASGQVQILAAGTAIITASQPGDGNHTPATPVSFTINVQQKALTITANNFNKVYDGQVYATGNGVAYNGFVNGENEQSLQGSLSYTGTAIGAKNVGSYFITPGGYTSGNYAITYQDGSLTITKATLSLTADAKTKVYGTADPALTYTSSGLINGDAFTGALARATGENVGAYIINQGTLTAGNNYTISYVQANLTISNKTLSIVAQAKTKIYGDADPALTYISSGLVGTDVITGSLTRATGENIGTYAISQGTLTAGNNYTISYVPANLTINNKTLSIVAQAKTKVYGDADPALTYTSSGLVGADVITGSLTRATGENVGAYGISQGTLTAGNNYTVSYVPTNLSITKAPLLITANNSVMCQNSNLPNFSVVYSGFKNGDTENSLSTKPTVGTTANSNSSAGVYVLSPAGAVSVNYNISYATGSLTINALPIVAINSNKGLSISKGETLSLTATGGGSYSWTMANGIISGQQAAVLNIRPSQTTTYTVTVTNASGCSQTASITIEVRDDFQAVQATNILTPNGDGVNDLWVVANIDAYPNNTVQVFDRAGRILFTKKGYNNTWDGTVNGQPLAEGTYYYIIDFGTDKLKQKGFITLIRQQ</sequence>
<evidence type="ECO:0000259" key="3">
    <source>
        <dbReference type="Pfam" id="PF18676"/>
    </source>
</evidence>
<dbReference type="NCBIfam" id="NF041518">
    <property type="entry name" value="choice_anch_Q"/>
    <property type="match status" value="1"/>
</dbReference>
<dbReference type="Gene3D" id="2.60.40.1080">
    <property type="match status" value="2"/>
</dbReference>
<protein>
    <submittedName>
        <fullName evidence="4">MBG domain-containing protein</fullName>
    </submittedName>
</protein>
<dbReference type="Proteomes" id="UP001336835">
    <property type="component" value="Unassembled WGS sequence"/>
</dbReference>
<dbReference type="InterPro" id="IPR010221">
    <property type="entry name" value="VCBS_dom"/>
</dbReference>
<dbReference type="InterPro" id="IPR011050">
    <property type="entry name" value="Pectin_lyase_fold/virulence"/>
</dbReference>
<dbReference type="Pfam" id="PF18657">
    <property type="entry name" value="YDG"/>
    <property type="match status" value="1"/>
</dbReference>
<feature type="domain" description="YDG" evidence="2">
    <location>
        <begin position="673"/>
        <end position="759"/>
    </location>
</feature>